<comment type="subcellular location">
    <subcellularLocation>
        <location evidence="1 6">Secreted</location>
    </subcellularLocation>
</comment>
<dbReference type="GO" id="GO:0005576">
    <property type="term" value="C:extracellular region"/>
    <property type="evidence" value="ECO:0007669"/>
    <property type="project" value="UniProtKB-SubCell"/>
</dbReference>
<sequence>MTFLWIFAALVFGAVVSAEKQQGDVIPGCGETAVKPKEREYGRIIDVDSCETRVLKARKRLFPASCTKFCPRINKTLPYGIPCLKFINKGFLLERADKSWRKSWNTCHIGWCHGDECEIDDSFYPVKCKVPHDRKNRSE</sequence>
<reference evidence="8" key="1">
    <citation type="submission" date="2014-03" db="EMBL/GenBank/DDBJ databases">
        <title>The sialotranscriptome of Amblyomma triste, Amblyomma parvum and Amblyomma cajennense ticks, uncovered by 454-based RNA-seq.</title>
        <authorList>
            <person name="Garcia G.R."/>
            <person name="Gardinassi L.G."/>
            <person name="Ribeiro J.M."/>
            <person name="Anatriello E."/>
            <person name="Ferreira B.R."/>
            <person name="Moreira H.N."/>
            <person name="Mafra C."/>
            <person name="Olegario M.M."/>
            <person name="Szabo P.J."/>
            <person name="Miranda-Santos I.K."/>
            <person name="Maruyama S.R."/>
        </authorList>
    </citation>
    <scope>NUCLEOTIDE SEQUENCE</scope>
    <source>
        <strain evidence="8">Uberlandia</strain>
        <tissue evidence="8">Salivary glands</tissue>
    </source>
</reference>
<dbReference type="GO" id="GO:0019957">
    <property type="term" value="F:C-C chemokine binding"/>
    <property type="evidence" value="ECO:0007669"/>
    <property type="project" value="InterPro"/>
</dbReference>
<keyword evidence="5 6" id="KW-0325">Glycoprotein</keyword>
<evidence type="ECO:0000313" key="8">
    <source>
        <dbReference type="EMBL" id="JAC24472.1"/>
    </source>
</evidence>
<evidence type="ECO:0000256" key="1">
    <source>
        <dbReference type="ARBA" id="ARBA00004613"/>
    </source>
</evidence>
<feature type="signal peptide" evidence="7">
    <location>
        <begin position="1"/>
        <end position="18"/>
    </location>
</feature>
<evidence type="ECO:0000256" key="7">
    <source>
        <dbReference type="SAM" id="SignalP"/>
    </source>
</evidence>
<keyword evidence="4 6" id="KW-1015">Disulfide bond</keyword>
<evidence type="ECO:0000256" key="6">
    <source>
        <dbReference type="RuleBase" id="RU369006"/>
    </source>
</evidence>
<dbReference type="Pfam" id="PF19429">
    <property type="entry name" value="EVA_Class_A"/>
    <property type="match status" value="1"/>
</dbReference>
<proteinExistence type="evidence at transcript level"/>
<organism evidence="8">
    <name type="scientific">Amblyomma cajennense</name>
    <name type="common">Cayenne tick</name>
    <name type="synonym">Acarus cajennensis</name>
    <dbReference type="NCBI Taxonomy" id="34607"/>
    <lineage>
        <taxon>Eukaryota</taxon>
        <taxon>Metazoa</taxon>
        <taxon>Ecdysozoa</taxon>
        <taxon>Arthropoda</taxon>
        <taxon>Chelicerata</taxon>
        <taxon>Arachnida</taxon>
        <taxon>Acari</taxon>
        <taxon>Parasitiformes</taxon>
        <taxon>Ixodida</taxon>
        <taxon>Ixodoidea</taxon>
        <taxon>Ixodidae</taxon>
        <taxon>Amblyomminae</taxon>
        <taxon>Amblyomma</taxon>
    </lineage>
</organism>
<keyword evidence="2 6" id="KW-0964">Secreted</keyword>
<dbReference type="InterPro" id="IPR045797">
    <property type="entry name" value="EVA_Class_A"/>
</dbReference>
<evidence type="ECO:0000256" key="5">
    <source>
        <dbReference type="ARBA" id="ARBA00023180"/>
    </source>
</evidence>
<dbReference type="EMBL" id="GBBK01000010">
    <property type="protein sequence ID" value="JAC24472.1"/>
    <property type="molecule type" value="mRNA"/>
</dbReference>
<evidence type="ECO:0000256" key="3">
    <source>
        <dbReference type="ARBA" id="ARBA00022729"/>
    </source>
</evidence>
<comment type="function">
    <text evidence="6">Salivary chemokine-binding protein which binds to host chemokines.</text>
</comment>
<accession>A0A023FS84</accession>
<dbReference type="Gene3D" id="2.30.130.100">
    <property type="match status" value="1"/>
</dbReference>
<protein>
    <recommendedName>
        <fullName evidence="6">Evasin</fullName>
    </recommendedName>
</protein>
<name>A0A023FS84_AMBCJ</name>
<evidence type="ECO:0000256" key="2">
    <source>
        <dbReference type="ARBA" id="ARBA00022525"/>
    </source>
</evidence>
<feature type="chain" id="PRO_5001515445" description="Evasin" evidence="7">
    <location>
        <begin position="19"/>
        <end position="139"/>
    </location>
</feature>
<evidence type="ECO:0000256" key="4">
    <source>
        <dbReference type="ARBA" id="ARBA00023157"/>
    </source>
</evidence>
<dbReference type="AlphaFoldDB" id="A0A023FS84"/>
<keyword evidence="3 6" id="KW-0732">Signal</keyword>